<dbReference type="FunFam" id="3.40.50.300:FF:000008">
    <property type="entry name" value="ATP-dependent RNA helicase RhlB"/>
    <property type="match status" value="1"/>
</dbReference>
<reference evidence="16" key="1">
    <citation type="submission" date="2021-06" db="EMBL/GenBank/DDBJ databases">
        <authorList>
            <person name="Kallberg Y."/>
            <person name="Tangrot J."/>
            <person name="Rosling A."/>
        </authorList>
    </citation>
    <scope>NUCLEOTIDE SEQUENCE</scope>
    <source>
        <strain evidence="16">MT106</strain>
    </source>
</reference>
<feature type="region of interest" description="Disordered" evidence="12">
    <location>
        <begin position="479"/>
        <end position="739"/>
    </location>
</feature>
<dbReference type="SMART" id="SM00487">
    <property type="entry name" value="DEXDc"/>
    <property type="match status" value="1"/>
</dbReference>
<comment type="similarity">
    <text evidence="8">Belongs to the DEAD box helicase family. DDX3/DED1 subfamily.</text>
</comment>
<feature type="region of interest" description="Disordered" evidence="12">
    <location>
        <begin position="1"/>
        <end position="22"/>
    </location>
</feature>
<dbReference type="InterPro" id="IPR014014">
    <property type="entry name" value="RNA_helicase_DEAD_Q_motif"/>
</dbReference>
<dbReference type="EMBL" id="CAJVPL010000138">
    <property type="protein sequence ID" value="CAG8453063.1"/>
    <property type="molecule type" value="Genomic_DNA"/>
</dbReference>
<keyword evidence="6 11" id="KW-0067">ATP-binding</keyword>
<evidence type="ECO:0000256" key="12">
    <source>
        <dbReference type="SAM" id="MobiDB-lite"/>
    </source>
</evidence>
<keyword evidence="2" id="KW-0648">Protein biosynthesis</keyword>
<evidence type="ECO:0000256" key="4">
    <source>
        <dbReference type="ARBA" id="ARBA00022801"/>
    </source>
</evidence>
<gene>
    <name evidence="16" type="ORF">AGERDE_LOCUS1843</name>
</gene>
<dbReference type="CDD" id="cd17967">
    <property type="entry name" value="DEADc_DDX3_DDX4"/>
    <property type="match status" value="1"/>
</dbReference>
<dbReference type="Gene3D" id="3.40.50.300">
    <property type="entry name" value="P-loop containing nucleotide triphosphate hydrolases"/>
    <property type="match status" value="2"/>
</dbReference>
<feature type="compositionally biased region" description="Low complexity" evidence="12">
    <location>
        <begin position="669"/>
        <end position="719"/>
    </location>
</feature>
<dbReference type="Pfam" id="PF00270">
    <property type="entry name" value="DEAD"/>
    <property type="match status" value="1"/>
</dbReference>
<feature type="domain" description="Helicase C-terminal" evidence="14">
    <location>
        <begin position="313"/>
        <end position="476"/>
    </location>
</feature>
<evidence type="ECO:0000256" key="1">
    <source>
        <dbReference type="ARBA" id="ARBA00012552"/>
    </source>
</evidence>
<accession>A0A9N8YSG7</accession>
<evidence type="ECO:0000256" key="7">
    <source>
        <dbReference type="ARBA" id="ARBA00022884"/>
    </source>
</evidence>
<dbReference type="PROSITE" id="PS51194">
    <property type="entry name" value="HELICASE_CTER"/>
    <property type="match status" value="1"/>
</dbReference>
<dbReference type="PROSITE" id="PS51192">
    <property type="entry name" value="HELICASE_ATP_BIND_1"/>
    <property type="match status" value="1"/>
</dbReference>
<feature type="compositionally biased region" description="Basic residues" evidence="12">
    <location>
        <begin position="720"/>
        <end position="732"/>
    </location>
</feature>
<evidence type="ECO:0000256" key="5">
    <source>
        <dbReference type="ARBA" id="ARBA00022806"/>
    </source>
</evidence>
<keyword evidence="3 11" id="KW-0547">Nucleotide-binding</keyword>
<evidence type="ECO:0000256" key="6">
    <source>
        <dbReference type="ARBA" id="ARBA00022840"/>
    </source>
</evidence>
<dbReference type="InterPro" id="IPR014001">
    <property type="entry name" value="Helicase_ATP-bd"/>
</dbReference>
<dbReference type="GO" id="GO:0003724">
    <property type="term" value="F:RNA helicase activity"/>
    <property type="evidence" value="ECO:0007669"/>
    <property type="project" value="UniProtKB-EC"/>
</dbReference>
<keyword evidence="7" id="KW-0694">RNA-binding</keyword>
<feature type="compositionally biased region" description="Gly residues" evidence="12">
    <location>
        <begin position="658"/>
        <end position="668"/>
    </location>
</feature>
<dbReference type="GO" id="GO:0003723">
    <property type="term" value="F:RNA binding"/>
    <property type="evidence" value="ECO:0007669"/>
    <property type="project" value="UniProtKB-KW"/>
</dbReference>
<dbReference type="CDD" id="cd18787">
    <property type="entry name" value="SF2_C_DEAD"/>
    <property type="match status" value="1"/>
</dbReference>
<feature type="compositionally biased region" description="Low complexity" evidence="12">
    <location>
        <begin position="486"/>
        <end position="508"/>
    </location>
</feature>
<dbReference type="SMART" id="SM00490">
    <property type="entry name" value="HELICc"/>
    <property type="match status" value="1"/>
</dbReference>
<dbReference type="InterPro" id="IPR027417">
    <property type="entry name" value="P-loop_NTPase"/>
</dbReference>
<dbReference type="PANTHER" id="PTHR47958">
    <property type="entry name" value="ATP-DEPENDENT RNA HELICASE DBP3"/>
    <property type="match status" value="1"/>
</dbReference>
<dbReference type="InterPro" id="IPR000629">
    <property type="entry name" value="RNA-helicase_DEAD-box_CS"/>
</dbReference>
<feature type="compositionally biased region" description="Low complexity" evidence="12">
    <location>
        <begin position="557"/>
        <end position="581"/>
    </location>
</feature>
<evidence type="ECO:0000259" key="15">
    <source>
        <dbReference type="PROSITE" id="PS51195"/>
    </source>
</evidence>
<proteinExistence type="inferred from homology"/>
<feature type="domain" description="DEAD-box RNA helicase Q" evidence="15">
    <location>
        <begin position="88"/>
        <end position="116"/>
    </location>
</feature>
<feature type="short sequence motif" description="Q motif" evidence="10">
    <location>
        <begin position="88"/>
        <end position="116"/>
    </location>
</feature>
<dbReference type="AlphaFoldDB" id="A0A9N8YSG7"/>
<evidence type="ECO:0000256" key="2">
    <source>
        <dbReference type="ARBA" id="ARBA00022540"/>
    </source>
</evidence>
<keyword evidence="17" id="KW-1185">Reference proteome</keyword>
<keyword evidence="4 11" id="KW-0378">Hydrolase</keyword>
<feature type="compositionally biased region" description="Low complexity" evidence="12">
    <location>
        <begin position="594"/>
        <end position="657"/>
    </location>
</feature>
<comment type="caution">
    <text evidence="16">The sequence shown here is derived from an EMBL/GenBank/DDBJ whole genome shotgun (WGS) entry which is preliminary data.</text>
</comment>
<dbReference type="InterPro" id="IPR011545">
    <property type="entry name" value="DEAD/DEAH_box_helicase_dom"/>
</dbReference>
<dbReference type="PROSITE" id="PS00039">
    <property type="entry name" value="DEAD_ATP_HELICASE"/>
    <property type="match status" value="1"/>
</dbReference>
<feature type="domain" description="Helicase ATP-binding" evidence="13">
    <location>
        <begin position="119"/>
        <end position="301"/>
    </location>
</feature>
<dbReference type="InterPro" id="IPR001650">
    <property type="entry name" value="Helicase_C-like"/>
</dbReference>
<dbReference type="OrthoDB" id="196131at2759"/>
<keyword evidence="2" id="KW-0396">Initiation factor</keyword>
<feature type="compositionally biased region" description="Polar residues" evidence="12">
    <location>
        <begin position="509"/>
        <end position="531"/>
    </location>
</feature>
<dbReference type="InterPro" id="IPR044763">
    <property type="entry name" value="Ded1/Dbp1_DEADc"/>
</dbReference>
<evidence type="ECO:0000256" key="10">
    <source>
        <dbReference type="PROSITE-ProRule" id="PRU00552"/>
    </source>
</evidence>
<dbReference type="SUPFAM" id="SSF52540">
    <property type="entry name" value="P-loop containing nucleoside triphosphate hydrolases"/>
    <property type="match status" value="1"/>
</dbReference>
<dbReference type="Proteomes" id="UP000789831">
    <property type="component" value="Unassembled WGS sequence"/>
</dbReference>
<sequence length="739" mass="82737">MAEGNKNKHEWKSLGTGPLEPDLNKREWAAVRRRYEWSESYEEGIAPKDEELELELFGEENHVLTGHNFSKYEEIKVTVKGSDIRPVESFEEANLHPQMKENVALARYEKPTPVQKWSIPMITEGHDLMACAQTGSGKTAAFLVPILSRLFGKAKKLAAPRPPPGKTRGYKAQPLVLILAPTRELATQIFDECRRFTVVYGGADAGPQRLELFKGCDILTATPGRLCDFVERGIISLSRVRYLVIDEADRMLDMGFEDDVRKIVSKSDMDDVARQTLMFSATFPNRIRTLAKDFLQDKHLFLTVGRIGGTTSDITQKIIFCEETDKRNTLVQLLLTQPPSRTLIFVETKRGADSLDAFLYNQHFPTTSIHGDRTQREREDALIAFKNGRSPILIATAVAARGLDIKNVMHVINYDLCSDIDEYVHRIGRTARVGNQGLATTFYNNSNEAIARDLVRLLLECEQEIPDFFKQYADITSYSNHGQQPTTASWDNSNTNNNNTQSQNSWSTPATNNNNSSQLQTPQQPANQTQDSWSGGPPSSAPSNNFSMPGQNWSSSPQQPNNTNNNTNTYQQNYQTQVPTSYQPPPPPVPQQHPPSNSQSQYSSQSQPPQTQHPQFQQYNQTAPQQPQYQNTPPQYQNAPPQYPQQSSSQSMPSQPQYGGGPMPGGGYNNNNGQPQENHNNNYNANGNNSSYSNGESKVRMGSPSKKGNNNSSSSPNRTTRSKSPKHHRNRSQNRLEAS</sequence>
<evidence type="ECO:0000256" key="3">
    <source>
        <dbReference type="ARBA" id="ARBA00022741"/>
    </source>
</evidence>
<dbReference type="PROSITE" id="PS51195">
    <property type="entry name" value="Q_MOTIF"/>
    <property type="match status" value="1"/>
</dbReference>
<evidence type="ECO:0000313" key="17">
    <source>
        <dbReference type="Proteomes" id="UP000789831"/>
    </source>
</evidence>
<evidence type="ECO:0000256" key="11">
    <source>
        <dbReference type="RuleBase" id="RU000492"/>
    </source>
</evidence>
<name>A0A9N8YSG7_9GLOM</name>
<dbReference type="Pfam" id="PF00271">
    <property type="entry name" value="Helicase_C"/>
    <property type="match status" value="1"/>
</dbReference>
<evidence type="ECO:0000259" key="14">
    <source>
        <dbReference type="PROSITE" id="PS51194"/>
    </source>
</evidence>
<feature type="compositionally biased region" description="Pro residues" evidence="12">
    <location>
        <begin position="582"/>
        <end position="593"/>
    </location>
</feature>
<protein>
    <recommendedName>
        <fullName evidence="1">RNA helicase</fullName>
        <ecNumber evidence="1">3.6.4.13</ecNumber>
    </recommendedName>
</protein>
<dbReference type="EC" id="3.6.4.13" evidence="1"/>
<evidence type="ECO:0000256" key="9">
    <source>
        <dbReference type="ARBA" id="ARBA00047984"/>
    </source>
</evidence>
<feature type="compositionally biased region" description="Low complexity" evidence="12">
    <location>
        <begin position="532"/>
        <end position="549"/>
    </location>
</feature>
<evidence type="ECO:0000259" key="13">
    <source>
        <dbReference type="PROSITE" id="PS51192"/>
    </source>
</evidence>
<evidence type="ECO:0000256" key="8">
    <source>
        <dbReference type="ARBA" id="ARBA00024358"/>
    </source>
</evidence>
<evidence type="ECO:0000313" key="16">
    <source>
        <dbReference type="EMBL" id="CAG8453063.1"/>
    </source>
</evidence>
<comment type="catalytic activity">
    <reaction evidence="9">
        <text>ATP + H2O = ADP + phosphate + H(+)</text>
        <dbReference type="Rhea" id="RHEA:13065"/>
        <dbReference type="ChEBI" id="CHEBI:15377"/>
        <dbReference type="ChEBI" id="CHEBI:15378"/>
        <dbReference type="ChEBI" id="CHEBI:30616"/>
        <dbReference type="ChEBI" id="CHEBI:43474"/>
        <dbReference type="ChEBI" id="CHEBI:456216"/>
        <dbReference type="EC" id="3.6.4.13"/>
    </reaction>
</comment>
<organism evidence="16 17">
    <name type="scientific">Ambispora gerdemannii</name>
    <dbReference type="NCBI Taxonomy" id="144530"/>
    <lineage>
        <taxon>Eukaryota</taxon>
        <taxon>Fungi</taxon>
        <taxon>Fungi incertae sedis</taxon>
        <taxon>Mucoromycota</taxon>
        <taxon>Glomeromycotina</taxon>
        <taxon>Glomeromycetes</taxon>
        <taxon>Archaeosporales</taxon>
        <taxon>Ambisporaceae</taxon>
        <taxon>Ambispora</taxon>
    </lineage>
</organism>
<dbReference type="GO" id="GO:0016787">
    <property type="term" value="F:hydrolase activity"/>
    <property type="evidence" value="ECO:0007669"/>
    <property type="project" value="UniProtKB-KW"/>
</dbReference>
<keyword evidence="5 11" id="KW-0347">Helicase</keyword>
<dbReference type="GO" id="GO:0003743">
    <property type="term" value="F:translation initiation factor activity"/>
    <property type="evidence" value="ECO:0007669"/>
    <property type="project" value="UniProtKB-KW"/>
</dbReference>
<dbReference type="GO" id="GO:0005524">
    <property type="term" value="F:ATP binding"/>
    <property type="evidence" value="ECO:0007669"/>
    <property type="project" value="UniProtKB-KW"/>
</dbReference>
<feature type="compositionally biased region" description="Basic and acidic residues" evidence="12">
    <location>
        <begin position="1"/>
        <end position="12"/>
    </location>
</feature>